<reference evidence="6 7" key="1">
    <citation type="submission" date="2019-03" db="EMBL/GenBank/DDBJ databases">
        <title>Genomic Encyclopedia of Type Strains, Phase IV (KMG-IV): sequencing the most valuable type-strain genomes for metagenomic binning, comparative biology and taxonomic classification.</title>
        <authorList>
            <person name="Goeker M."/>
        </authorList>
    </citation>
    <scope>NUCLEOTIDE SEQUENCE [LARGE SCALE GENOMIC DNA]</scope>
    <source>
        <strain evidence="6 7">DSM 24979</strain>
    </source>
</reference>
<keyword evidence="4 5" id="KW-0472">Membrane</keyword>
<feature type="transmembrane region" description="Helical" evidence="5">
    <location>
        <begin position="40"/>
        <end position="57"/>
    </location>
</feature>
<evidence type="ECO:0000313" key="6">
    <source>
        <dbReference type="EMBL" id="TCL49751.1"/>
    </source>
</evidence>
<dbReference type="PANTHER" id="PTHR43847:SF1">
    <property type="entry name" value="BLL3993 PROTEIN"/>
    <property type="match status" value="1"/>
</dbReference>
<comment type="subcellular location">
    <subcellularLocation>
        <location evidence="1">Membrane</location>
        <topology evidence="1">Multi-pass membrane protein</topology>
    </subcellularLocation>
</comment>
<evidence type="ECO:0000256" key="1">
    <source>
        <dbReference type="ARBA" id="ARBA00004141"/>
    </source>
</evidence>
<dbReference type="GO" id="GO:0032259">
    <property type="term" value="P:methylation"/>
    <property type="evidence" value="ECO:0007669"/>
    <property type="project" value="UniProtKB-KW"/>
</dbReference>
<feature type="transmembrane region" description="Helical" evidence="5">
    <location>
        <begin position="121"/>
        <end position="154"/>
    </location>
</feature>
<sequence>MKFLLFFILVILQRIGELWIAKRNERWMKERGGKEFGQSHYKYIVLVHSLFFVSLLFEGLWKKTRLSPIWPFLAVLFFIVQVLRIWTIRSLGRFWNTKIIVLPNSRPISKGPYRFMRHPNYIIVITEILLIPLLFQAYWTACIFTILNGLVLFVRIREEERALNMFTNYADEFQQKKRFFPTSSVKS</sequence>
<comment type="caution">
    <text evidence="6">The sequence shown here is derived from an EMBL/GenBank/DDBJ whole genome shotgun (WGS) entry which is preliminary data.</text>
</comment>
<evidence type="ECO:0000256" key="2">
    <source>
        <dbReference type="ARBA" id="ARBA00022692"/>
    </source>
</evidence>
<dbReference type="InterPro" id="IPR007269">
    <property type="entry name" value="ICMT_MeTrfase"/>
</dbReference>
<keyword evidence="3 5" id="KW-1133">Transmembrane helix</keyword>
<dbReference type="Pfam" id="PF04140">
    <property type="entry name" value="ICMT"/>
    <property type="match status" value="1"/>
</dbReference>
<accession>A0A4R1QF85</accession>
<evidence type="ECO:0000313" key="7">
    <source>
        <dbReference type="Proteomes" id="UP000295658"/>
    </source>
</evidence>
<feature type="transmembrane region" description="Helical" evidence="5">
    <location>
        <begin position="69"/>
        <end position="88"/>
    </location>
</feature>
<dbReference type="OrthoDB" id="7203053at2"/>
<organism evidence="6 7">
    <name type="scientific">Thermolongibacillus altinsuensis</name>
    <dbReference type="NCBI Taxonomy" id="575256"/>
    <lineage>
        <taxon>Bacteria</taxon>
        <taxon>Bacillati</taxon>
        <taxon>Bacillota</taxon>
        <taxon>Bacilli</taxon>
        <taxon>Bacillales</taxon>
        <taxon>Anoxybacillaceae</taxon>
        <taxon>Thermolongibacillus</taxon>
    </lineage>
</organism>
<dbReference type="InterPro" id="IPR052527">
    <property type="entry name" value="Metal_cation-efflux_comp"/>
</dbReference>
<dbReference type="AlphaFoldDB" id="A0A4R1QF85"/>
<dbReference type="Proteomes" id="UP000295658">
    <property type="component" value="Unassembled WGS sequence"/>
</dbReference>
<dbReference type="EMBL" id="SLUL01000006">
    <property type="protein sequence ID" value="TCL49751.1"/>
    <property type="molecule type" value="Genomic_DNA"/>
</dbReference>
<protein>
    <submittedName>
        <fullName evidence="6">15-methylpalmitoyl-4-hydroxy-2-pyrone 4-O-methyltransferase</fullName>
    </submittedName>
</protein>
<gene>
    <name evidence="6" type="ORF">EDD69_106103</name>
</gene>
<proteinExistence type="predicted"/>
<name>A0A4R1QF85_9BACL</name>
<evidence type="ECO:0000256" key="3">
    <source>
        <dbReference type="ARBA" id="ARBA00022989"/>
    </source>
</evidence>
<keyword evidence="6" id="KW-0808">Transferase</keyword>
<dbReference type="GO" id="GO:0004671">
    <property type="term" value="F:protein C-terminal S-isoprenylcysteine carboxyl O-methyltransferase activity"/>
    <property type="evidence" value="ECO:0007669"/>
    <property type="project" value="InterPro"/>
</dbReference>
<dbReference type="RefSeq" id="WP_132948298.1">
    <property type="nucleotide sequence ID" value="NZ_SLUL01000006.1"/>
</dbReference>
<keyword evidence="2 5" id="KW-0812">Transmembrane</keyword>
<evidence type="ECO:0000256" key="4">
    <source>
        <dbReference type="ARBA" id="ARBA00023136"/>
    </source>
</evidence>
<dbReference type="PANTHER" id="PTHR43847">
    <property type="entry name" value="BLL3993 PROTEIN"/>
    <property type="match status" value="1"/>
</dbReference>
<dbReference type="Gene3D" id="1.20.120.1630">
    <property type="match status" value="1"/>
</dbReference>
<keyword evidence="7" id="KW-1185">Reference proteome</keyword>
<dbReference type="GO" id="GO:0016020">
    <property type="term" value="C:membrane"/>
    <property type="evidence" value="ECO:0007669"/>
    <property type="project" value="UniProtKB-SubCell"/>
</dbReference>
<keyword evidence="6" id="KW-0489">Methyltransferase</keyword>
<evidence type="ECO:0000256" key="5">
    <source>
        <dbReference type="SAM" id="Phobius"/>
    </source>
</evidence>